<feature type="region of interest" description="Disordered" evidence="3">
    <location>
        <begin position="1"/>
        <end position="103"/>
    </location>
</feature>
<feature type="repeat" description="RCC1" evidence="2">
    <location>
        <begin position="537"/>
        <end position="585"/>
    </location>
</feature>
<dbReference type="PROSITE" id="PS51061">
    <property type="entry name" value="R3H"/>
    <property type="match status" value="1"/>
</dbReference>
<protein>
    <recommendedName>
        <fullName evidence="4">R3H domain-containing protein</fullName>
    </recommendedName>
</protein>
<evidence type="ECO:0000259" key="4">
    <source>
        <dbReference type="PROSITE" id="PS51061"/>
    </source>
</evidence>
<feature type="compositionally biased region" description="Pro residues" evidence="3">
    <location>
        <begin position="594"/>
        <end position="606"/>
    </location>
</feature>
<dbReference type="SUPFAM" id="SSF50985">
    <property type="entry name" value="RCC1/BLIP-II"/>
    <property type="match status" value="2"/>
</dbReference>
<dbReference type="PROSITE" id="PS50012">
    <property type="entry name" value="RCC1_3"/>
    <property type="match status" value="5"/>
</dbReference>
<dbReference type="Pfam" id="PF00415">
    <property type="entry name" value="RCC1"/>
    <property type="match status" value="3"/>
</dbReference>
<dbReference type="InterPro" id="IPR001374">
    <property type="entry name" value="R3H_dom"/>
</dbReference>
<dbReference type="SUPFAM" id="SSF81383">
    <property type="entry name" value="F-box domain"/>
    <property type="match status" value="1"/>
</dbReference>
<feature type="compositionally biased region" description="Basic and acidic residues" evidence="3">
    <location>
        <begin position="44"/>
        <end position="53"/>
    </location>
</feature>
<feature type="repeat" description="RCC1" evidence="2">
    <location>
        <begin position="425"/>
        <end position="481"/>
    </location>
</feature>
<dbReference type="PRINTS" id="PR00633">
    <property type="entry name" value="RCCNDNSATION"/>
</dbReference>
<dbReference type="OrthoDB" id="5370059at2759"/>
<proteinExistence type="predicted"/>
<feature type="compositionally biased region" description="Basic and acidic residues" evidence="3">
    <location>
        <begin position="656"/>
        <end position="669"/>
    </location>
</feature>
<feature type="region of interest" description="Disordered" evidence="3">
    <location>
        <begin position="588"/>
        <end position="678"/>
    </location>
</feature>
<evidence type="ECO:0000256" key="3">
    <source>
        <dbReference type="SAM" id="MobiDB-lite"/>
    </source>
</evidence>
<evidence type="ECO:0000256" key="1">
    <source>
        <dbReference type="ARBA" id="ARBA00022737"/>
    </source>
</evidence>
<keyword evidence="1" id="KW-0677">Repeat</keyword>
<dbReference type="InterPro" id="IPR009091">
    <property type="entry name" value="RCC1/BLIP-II"/>
</dbReference>
<feature type="repeat" description="RCC1" evidence="2">
    <location>
        <begin position="482"/>
        <end position="536"/>
    </location>
</feature>
<feature type="repeat" description="RCC1" evidence="2">
    <location>
        <begin position="248"/>
        <end position="299"/>
    </location>
</feature>
<dbReference type="InterPro" id="IPR036047">
    <property type="entry name" value="F-box-like_dom_sf"/>
</dbReference>
<reference evidence="5" key="1">
    <citation type="submission" date="2021-05" db="EMBL/GenBank/DDBJ databases">
        <title>The genome of the haptophyte Pavlova lutheri (Diacronema luteri, Pavlovales) - a model for lipid biosynthesis in eukaryotic algae.</title>
        <authorList>
            <person name="Hulatt C.J."/>
            <person name="Posewitz M.C."/>
        </authorList>
    </citation>
    <scope>NUCLEOTIDE SEQUENCE</scope>
    <source>
        <strain evidence="5">NIVA-4/92</strain>
    </source>
</reference>
<dbReference type="SUPFAM" id="SSF82708">
    <property type="entry name" value="R3H domain"/>
    <property type="match status" value="1"/>
</dbReference>
<gene>
    <name evidence="5" type="ORF">KFE25_013358</name>
</gene>
<feature type="compositionally biased region" description="Basic and acidic residues" evidence="3">
    <location>
        <begin position="9"/>
        <end position="19"/>
    </location>
</feature>
<comment type="caution">
    <text evidence="5">The sequence shown here is derived from an EMBL/GenBank/DDBJ whole genome shotgun (WGS) entry which is preliminary data.</text>
</comment>
<feature type="domain" description="R3H" evidence="4">
    <location>
        <begin position="760"/>
        <end position="824"/>
    </location>
</feature>
<dbReference type="InterPro" id="IPR051210">
    <property type="entry name" value="Ub_ligase/GEF_domain"/>
</dbReference>
<keyword evidence="6" id="KW-1185">Reference proteome</keyword>
<dbReference type="GO" id="GO:0003676">
    <property type="term" value="F:nucleic acid binding"/>
    <property type="evidence" value="ECO:0007669"/>
    <property type="project" value="UniProtKB-UniRule"/>
</dbReference>
<sequence length="877" mass="89112">MARGNRAGRRAERARRSLDSDNEATEDLAGLALMPHSWPGRGLPPDERAHAEWRGSLSASPPPAHDAELEPDELEPSSLPLPVFPSTPRRRPPPTAPSVPDSPRAFVPELPCECIALIVAHLDVAADLVAVQRLGRVWQRCASDEEPWRRLCVSAWPVCVYDSLPHSSALHQPAAKPTPWRERYVAMLTQRALTWGETAQGARAHPAVLALPMPFGCFGEVAARALAKRSIREVSFGRRHAAMLTFAGQVWTVGAGVDGALGHGDTLPMRVPRRVEVLASRELCAVSCGVAHTAVLTVEHEAVLWGLNSSGQLGTGDTVRCAVPHAAPAVCQLPPIGAIACGGTHTLLGALFGAQVWVLGDDHMSTGHVATPHPPGVELVPRPVLPPSARAPDDALGAEADGAGGAPARCIVASDGFSAVVDAAGTLWTWGAESAAGRLGRPVDAPDAPGAHEPAPVGALHGRAVVSVSASSGHVSAACEDGSVWAWGKGTLGQLGNGSRTSCATPRPISVFGGTGARAVVQVACGEAFSLARTRKGEVFCWGQLGGAGNGSRTVPRPVKALGARSMAVVRLAAGGNVAAALVRWAPSHGGPPSASPSPSPSPSPQLPVYARSAHNGNTPCRASGGDVADAATARGGAACAGPRSAPSGWAAGGGRGDERAPVRADGGPRARAHGASGGGVAVPAAHAVGPPVVVRGFAVERGAEAGMAGWAGAGAEQGGASAQLATPGGATPGISTVTPGAAPASTGASCEFERLARELQARATTEWLLGRFVADGGVQHLVFPPSLSPRERHAVRYVAEGAGLAHASMGAGTERRLLVSKMGATPPPLATSLALRACDVGTEEGRGTLVAAATATALWGGSCDALVNNVGTKKKN</sequence>
<evidence type="ECO:0000256" key="2">
    <source>
        <dbReference type="PROSITE-ProRule" id="PRU00235"/>
    </source>
</evidence>
<dbReference type="AlphaFoldDB" id="A0A8J6CFR2"/>
<dbReference type="Gene3D" id="3.30.1370.50">
    <property type="entry name" value="R3H-like domain"/>
    <property type="match status" value="1"/>
</dbReference>
<name>A0A8J6CFR2_DIALT</name>
<dbReference type="PANTHER" id="PTHR22870:SF408">
    <property type="entry name" value="OS09G0560450 PROTEIN"/>
    <property type="match status" value="1"/>
</dbReference>
<dbReference type="Pfam" id="PF01424">
    <property type="entry name" value="R3H"/>
    <property type="match status" value="1"/>
</dbReference>
<accession>A0A8J6CFR2</accession>
<dbReference type="InterPro" id="IPR000408">
    <property type="entry name" value="Reg_chr_condens"/>
</dbReference>
<feature type="compositionally biased region" description="Low complexity" evidence="3">
    <location>
        <begin position="76"/>
        <end position="87"/>
    </location>
</feature>
<evidence type="ECO:0000313" key="6">
    <source>
        <dbReference type="Proteomes" id="UP000751190"/>
    </source>
</evidence>
<dbReference type="PANTHER" id="PTHR22870">
    <property type="entry name" value="REGULATOR OF CHROMOSOME CONDENSATION"/>
    <property type="match status" value="1"/>
</dbReference>
<feature type="repeat" description="RCC1" evidence="2">
    <location>
        <begin position="300"/>
        <end position="352"/>
    </location>
</feature>
<dbReference type="Gene3D" id="2.130.10.30">
    <property type="entry name" value="Regulator of chromosome condensation 1/beta-lactamase-inhibitor protein II"/>
    <property type="match status" value="2"/>
</dbReference>
<organism evidence="5 6">
    <name type="scientific">Diacronema lutheri</name>
    <name type="common">Unicellular marine alga</name>
    <name type="synonym">Monochrysis lutheri</name>
    <dbReference type="NCBI Taxonomy" id="2081491"/>
    <lineage>
        <taxon>Eukaryota</taxon>
        <taxon>Haptista</taxon>
        <taxon>Haptophyta</taxon>
        <taxon>Pavlovophyceae</taxon>
        <taxon>Pavlovales</taxon>
        <taxon>Pavlovaceae</taxon>
        <taxon>Diacronema</taxon>
    </lineage>
</organism>
<dbReference type="EMBL" id="JAGTXO010000004">
    <property type="protein sequence ID" value="KAG8468275.1"/>
    <property type="molecule type" value="Genomic_DNA"/>
</dbReference>
<dbReference type="Proteomes" id="UP000751190">
    <property type="component" value="Unassembled WGS sequence"/>
</dbReference>
<feature type="compositionally biased region" description="Low complexity" evidence="3">
    <location>
        <begin position="625"/>
        <end position="649"/>
    </location>
</feature>
<evidence type="ECO:0000313" key="5">
    <source>
        <dbReference type="EMBL" id="KAG8468275.1"/>
    </source>
</evidence>
<dbReference type="InterPro" id="IPR036867">
    <property type="entry name" value="R3H_dom_sf"/>
</dbReference>